<evidence type="ECO:0000313" key="2">
    <source>
        <dbReference type="EMBL" id="KOO25547.1"/>
    </source>
</evidence>
<reference evidence="3" key="1">
    <citation type="journal article" date="2015" name="PLoS Genet.">
        <title>Genome Sequence and Transcriptome Analyses of Chrysochromulina tobin: Metabolic Tools for Enhanced Algal Fitness in the Prominent Order Prymnesiales (Haptophyceae).</title>
        <authorList>
            <person name="Hovde B.T."/>
            <person name="Deodato C.R."/>
            <person name="Hunsperger H.M."/>
            <person name="Ryken S.A."/>
            <person name="Yost W."/>
            <person name="Jha R.K."/>
            <person name="Patterson J."/>
            <person name="Monnat R.J. Jr."/>
            <person name="Barlow S.B."/>
            <person name="Starkenburg S.R."/>
            <person name="Cattolico R.A."/>
        </authorList>
    </citation>
    <scope>NUCLEOTIDE SEQUENCE</scope>
    <source>
        <strain evidence="3">CCMP291</strain>
    </source>
</reference>
<dbReference type="AlphaFoldDB" id="A0A0M0JGU2"/>
<proteinExistence type="predicted"/>
<keyword evidence="2" id="KW-0328">Glycosyltransferase</keyword>
<sequence length="635" mass="69889">MNTPLSPRNLFYIVLAAGLYLLAYRHGRLGTPKPSCDCGRVSMHIHVEEEALDLMPYSEQVMVSCLLERPDTRAVLRRRLHKCLHDHGALHPATAVKLIVPPSPPPPRQLSSAALQRRASEEAAAVLTSQGGASSNAASLVERTTALASAPPPPPVHESPLQKELRMSREAEDELPSAPLARAVRGASGRDEAAVPAEVLTAASGSARIVLITCVANGLFLTLEPGKDWIECAGDLDAGTALHEGLFAQEVQPGAQLAFKHIRTGRYLHVVPPGDKDAWVVRASSEAVGATELFEVRGREHTYLYNVGSGGHVSRRFGTVVRAHGDTPGKPAGRIPGARMQLRFFTLEQLRAEYVSNAARQAQARAPILQQMARIHSLGASNEVRIISYGLYGSASRYTIGVLRNAELAPLVYPGWKLAPLVYPGWKVRVYLDRTVPKAVVAQLEALGAQLKWMDDASMSGGIGGMFWRFLVAADRDVDRFIIRDSDSRLNPRERLAVEEWIASGKRVHSIRDHPNHDRPLNGGMWGGVKAAVPDMASLIKNWNNRESYMGDLDFLNKMVWTRDNVRNSQISHDAYTCHKYPNAHPFPTRRPPDYQHVGQVFFGDGRPRMDDITSFLINTKAPRQCRGDPTWTHG</sequence>
<feature type="region of interest" description="Disordered" evidence="1">
    <location>
        <begin position="146"/>
        <end position="180"/>
    </location>
</feature>
<dbReference type="EMBL" id="JWZX01002961">
    <property type="protein sequence ID" value="KOO25547.1"/>
    <property type="molecule type" value="Genomic_DNA"/>
</dbReference>
<dbReference type="GO" id="GO:0016757">
    <property type="term" value="F:glycosyltransferase activity"/>
    <property type="evidence" value="ECO:0007669"/>
    <property type="project" value="UniProtKB-KW"/>
</dbReference>
<organism evidence="2 3">
    <name type="scientific">Chrysochromulina tobinii</name>
    <dbReference type="NCBI Taxonomy" id="1460289"/>
    <lineage>
        <taxon>Eukaryota</taxon>
        <taxon>Haptista</taxon>
        <taxon>Haptophyta</taxon>
        <taxon>Prymnesiophyceae</taxon>
        <taxon>Prymnesiales</taxon>
        <taxon>Chrysochromulinaceae</taxon>
        <taxon>Chrysochromulina</taxon>
    </lineage>
</organism>
<name>A0A0M0JGU2_9EUKA</name>
<dbReference type="Proteomes" id="UP000037460">
    <property type="component" value="Unassembled WGS sequence"/>
</dbReference>
<keyword evidence="3" id="KW-1185">Reference proteome</keyword>
<keyword evidence="2" id="KW-0808">Transferase</keyword>
<evidence type="ECO:0000256" key="1">
    <source>
        <dbReference type="SAM" id="MobiDB-lite"/>
    </source>
</evidence>
<evidence type="ECO:0000313" key="3">
    <source>
        <dbReference type="Proteomes" id="UP000037460"/>
    </source>
</evidence>
<protein>
    <submittedName>
        <fullName evidence="2">Udp-n-acetylglucosamine--peptide n-acetylglucosaminyltransferase-like protein</fullName>
    </submittedName>
</protein>
<feature type="compositionally biased region" description="Basic and acidic residues" evidence="1">
    <location>
        <begin position="160"/>
        <end position="170"/>
    </location>
</feature>
<gene>
    <name evidence="2" type="ORF">Ctob_006129</name>
</gene>
<dbReference type="OrthoDB" id="204305at2759"/>
<accession>A0A0M0JGU2</accession>
<comment type="caution">
    <text evidence="2">The sequence shown here is derived from an EMBL/GenBank/DDBJ whole genome shotgun (WGS) entry which is preliminary data.</text>
</comment>